<dbReference type="SUPFAM" id="SSF53756">
    <property type="entry name" value="UDP-Glycosyltransferase/glycogen phosphorylase"/>
    <property type="match status" value="1"/>
</dbReference>
<comment type="caution">
    <text evidence="4">The sequence shown here is derived from an EMBL/GenBank/DDBJ whole genome shotgun (WGS) entry which is preliminary data.</text>
</comment>
<dbReference type="Gene3D" id="3.40.50.2000">
    <property type="entry name" value="Glycogen Phosphorylase B"/>
    <property type="match status" value="2"/>
</dbReference>
<accession>A0A6M1SZD5</accession>
<evidence type="ECO:0000313" key="4">
    <source>
        <dbReference type="EMBL" id="NGP75947.1"/>
    </source>
</evidence>
<gene>
    <name evidence="4" type="ORF">G3570_04830</name>
</gene>
<dbReference type="Proteomes" id="UP000473278">
    <property type="component" value="Unassembled WGS sequence"/>
</dbReference>
<keyword evidence="1" id="KW-0328">Glycosyltransferase</keyword>
<dbReference type="InterPro" id="IPR001296">
    <property type="entry name" value="Glyco_trans_1"/>
</dbReference>
<dbReference type="EMBL" id="JAALLT010000002">
    <property type="protein sequence ID" value="NGP75947.1"/>
    <property type="molecule type" value="Genomic_DNA"/>
</dbReference>
<dbReference type="AlphaFoldDB" id="A0A6M1SZD5"/>
<dbReference type="Pfam" id="PF00534">
    <property type="entry name" value="Glycos_transf_1"/>
    <property type="match status" value="1"/>
</dbReference>
<evidence type="ECO:0000313" key="5">
    <source>
        <dbReference type="Proteomes" id="UP000473278"/>
    </source>
</evidence>
<dbReference type="CDD" id="cd03801">
    <property type="entry name" value="GT4_PimA-like"/>
    <property type="match status" value="1"/>
</dbReference>
<proteinExistence type="predicted"/>
<dbReference type="PANTHER" id="PTHR12526">
    <property type="entry name" value="GLYCOSYLTRANSFERASE"/>
    <property type="match status" value="1"/>
</dbReference>
<name>A0A6M1SZD5_9BACT</name>
<dbReference type="PANTHER" id="PTHR12526:SF510">
    <property type="entry name" value="D-INOSITOL 3-PHOSPHATE GLYCOSYLTRANSFERASE"/>
    <property type="match status" value="1"/>
</dbReference>
<evidence type="ECO:0000259" key="3">
    <source>
        <dbReference type="Pfam" id="PF00534"/>
    </source>
</evidence>
<evidence type="ECO:0000256" key="2">
    <source>
        <dbReference type="ARBA" id="ARBA00022679"/>
    </source>
</evidence>
<protein>
    <submittedName>
        <fullName evidence="4">Glycosyltransferase family 4 protein</fullName>
    </submittedName>
</protein>
<keyword evidence="5" id="KW-1185">Reference proteome</keyword>
<organism evidence="4 5">
    <name type="scientific">Halalkalibaculum roseum</name>
    <dbReference type="NCBI Taxonomy" id="2709311"/>
    <lineage>
        <taxon>Bacteria</taxon>
        <taxon>Pseudomonadati</taxon>
        <taxon>Balneolota</taxon>
        <taxon>Balneolia</taxon>
        <taxon>Balneolales</taxon>
        <taxon>Balneolaceae</taxon>
        <taxon>Halalkalibaculum</taxon>
    </lineage>
</organism>
<keyword evidence="2 4" id="KW-0808">Transferase</keyword>
<feature type="domain" description="Glycosyl transferase family 1" evidence="3">
    <location>
        <begin position="216"/>
        <end position="363"/>
    </location>
</feature>
<dbReference type="GO" id="GO:0016757">
    <property type="term" value="F:glycosyltransferase activity"/>
    <property type="evidence" value="ECO:0007669"/>
    <property type="project" value="UniProtKB-KW"/>
</dbReference>
<evidence type="ECO:0000256" key="1">
    <source>
        <dbReference type="ARBA" id="ARBA00022676"/>
    </source>
</evidence>
<sequence length="386" mass="43318">MKVLFIHNNYASNNSGEEHAAEGLAKLLEDNGHTVEWYRRSSAEIANSTIGKLKAFFTGIWNPNAIRGVKQKIDEFQPDVVQIQNLYPLISPAVLLAVKSKGIPIIMRCPNYRLFCPTGLHLDGNGNICEQCLTSGRELNCIKKNCENNIPKSIGYAVRNYTARTIWGISEQADKYIVQTKFQKEKFIKNGIPEDKMAIIPGLPPDIPDQKVALGEKVIFVGRVSPEKGVLDFLEAARNLPDIRFEIAGSIDESLSYIEANLPKNVTWVGFLNKQDLNNLYREARIVVVPSKWYEGFPNVITRAMKFGKPVITTNLGAMASIIDHKENGLLVEPGNQNELKKAIKYLYENPSLCQKYGKNGYKKSVSIYSVNSIYKELIKTYTSVI</sequence>
<reference evidence="4 5" key="1">
    <citation type="submission" date="2020-02" db="EMBL/GenBank/DDBJ databases">
        <title>Balneolaceae bacterium YR4-1, complete genome.</title>
        <authorList>
            <person name="Li Y."/>
            <person name="Wu S."/>
        </authorList>
    </citation>
    <scope>NUCLEOTIDE SEQUENCE [LARGE SCALE GENOMIC DNA]</scope>
    <source>
        <strain evidence="4 5">YR4-1</strain>
    </source>
</reference>
<dbReference type="RefSeq" id="WP_165139865.1">
    <property type="nucleotide sequence ID" value="NZ_JAALLT010000002.1"/>
</dbReference>